<dbReference type="InterPro" id="IPR019861">
    <property type="entry name" value="PorP/SprF_Bacteroidetes"/>
</dbReference>
<sequence>MFKRLFLIIILTSLAVISVKAQFDPSYSHYWAMEPSFNPATVGKDNKLNVIGAYALDFAGYEHNPNTFYVGGDMPVYFMKQYHGVGVSILNDKIGAFTHQRIAGQYAFRKNLWGGMLSAGVQVGVLFDKFDGSKLDPAEANDPALLTTEGNGNSLDLGVGLYYTHKNWYTGISVQHLNAPLLELGDRNQFQIDRTYYLTGGYNIKLRNPFLSIPMSVLARYDGTAYRADITARLVYTNDKKVLYGGVSYSPTNSVTAYVGGTFHGINVGYSYEMYTGSAALGNGSHELFVSYQTDINLQKKGRNKHKSVRFL</sequence>
<protein>
    <submittedName>
        <fullName evidence="2">Type IX secretion system membrane protein PorP/SprF</fullName>
    </submittedName>
</protein>
<gene>
    <name evidence="2" type="ORF">F0475_11710</name>
</gene>
<dbReference type="Pfam" id="PF11751">
    <property type="entry name" value="PorP_SprF"/>
    <property type="match status" value="1"/>
</dbReference>
<evidence type="ECO:0000256" key="1">
    <source>
        <dbReference type="SAM" id="SignalP"/>
    </source>
</evidence>
<dbReference type="AlphaFoldDB" id="A0A7C9LQY6"/>
<organism evidence="2 3">
    <name type="scientific">Prevotella vespertina</name>
    <dbReference type="NCBI Taxonomy" id="2608404"/>
    <lineage>
        <taxon>Bacteria</taxon>
        <taxon>Pseudomonadati</taxon>
        <taxon>Bacteroidota</taxon>
        <taxon>Bacteroidia</taxon>
        <taxon>Bacteroidales</taxon>
        <taxon>Prevotellaceae</taxon>
        <taxon>Prevotella</taxon>
    </lineage>
</organism>
<keyword evidence="3" id="KW-1185">Reference proteome</keyword>
<keyword evidence="1" id="KW-0732">Signal</keyword>
<proteinExistence type="predicted"/>
<dbReference type="RefSeq" id="WP_314868896.1">
    <property type="nucleotide sequence ID" value="NZ_VVIQ01000018.1"/>
</dbReference>
<dbReference type="EMBL" id="VVIQ01000018">
    <property type="protein sequence ID" value="MUL28938.1"/>
    <property type="molecule type" value="Genomic_DNA"/>
</dbReference>
<comment type="caution">
    <text evidence="2">The sequence shown here is derived from an EMBL/GenBank/DDBJ whole genome shotgun (WGS) entry which is preliminary data.</text>
</comment>
<feature type="chain" id="PRO_5029010678" evidence="1">
    <location>
        <begin position="22"/>
        <end position="312"/>
    </location>
</feature>
<accession>A0A7C9LQY6</accession>
<evidence type="ECO:0000313" key="3">
    <source>
        <dbReference type="Proteomes" id="UP000482295"/>
    </source>
</evidence>
<name>A0A7C9LQY6_9BACT</name>
<dbReference type="NCBIfam" id="TIGR03519">
    <property type="entry name" value="T9SS_PorP_fam"/>
    <property type="match status" value="1"/>
</dbReference>
<dbReference type="Proteomes" id="UP000482295">
    <property type="component" value="Unassembled WGS sequence"/>
</dbReference>
<evidence type="ECO:0000313" key="2">
    <source>
        <dbReference type="EMBL" id="MUL28938.1"/>
    </source>
</evidence>
<feature type="signal peptide" evidence="1">
    <location>
        <begin position="1"/>
        <end position="21"/>
    </location>
</feature>
<reference evidence="2 3" key="1">
    <citation type="submission" date="2019-09" db="EMBL/GenBank/DDBJ databases">
        <title>Prevotella A2879 sp. nov., isolated from an abscess of a patient.</title>
        <authorList>
            <person name="Buhl M."/>
            <person name="Oberhettinger P."/>
        </authorList>
    </citation>
    <scope>NUCLEOTIDE SEQUENCE [LARGE SCALE GENOMIC DNA]</scope>
    <source>
        <strain evidence="2 3">A2879</strain>
    </source>
</reference>